<name>A0AAV6YCQ1_ENGPU</name>
<dbReference type="AlphaFoldDB" id="A0AAV6YCQ1"/>
<keyword evidence="2" id="KW-1185">Reference proteome</keyword>
<protein>
    <recommendedName>
        <fullName evidence="3">Secreted protein</fullName>
    </recommendedName>
</protein>
<accession>A0AAV6YCQ1</accession>
<evidence type="ECO:0008006" key="3">
    <source>
        <dbReference type="Google" id="ProtNLM"/>
    </source>
</evidence>
<evidence type="ECO:0000313" key="2">
    <source>
        <dbReference type="Proteomes" id="UP000824782"/>
    </source>
</evidence>
<dbReference type="Proteomes" id="UP000824782">
    <property type="component" value="Unassembled WGS sequence"/>
</dbReference>
<reference evidence="1" key="1">
    <citation type="thesis" date="2020" institute="ProQuest LLC" country="789 East Eisenhower Parkway, Ann Arbor, MI, USA">
        <title>Comparative Genomics and Chromosome Evolution.</title>
        <authorList>
            <person name="Mudd A.B."/>
        </authorList>
    </citation>
    <scope>NUCLEOTIDE SEQUENCE</scope>
    <source>
        <strain evidence="1">237g6f4</strain>
        <tissue evidence="1">Blood</tissue>
    </source>
</reference>
<evidence type="ECO:0000313" key="1">
    <source>
        <dbReference type="EMBL" id="KAG8534841.1"/>
    </source>
</evidence>
<comment type="caution">
    <text evidence="1">The sequence shown here is derived from an EMBL/GenBank/DDBJ whole genome shotgun (WGS) entry which is preliminary data.</text>
</comment>
<organism evidence="1 2">
    <name type="scientific">Engystomops pustulosus</name>
    <name type="common">Tungara frog</name>
    <name type="synonym">Physalaemus pustulosus</name>
    <dbReference type="NCBI Taxonomy" id="76066"/>
    <lineage>
        <taxon>Eukaryota</taxon>
        <taxon>Metazoa</taxon>
        <taxon>Chordata</taxon>
        <taxon>Craniata</taxon>
        <taxon>Vertebrata</taxon>
        <taxon>Euteleostomi</taxon>
        <taxon>Amphibia</taxon>
        <taxon>Batrachia</taxon>
        <taxon>Anura</taxon>
        <taxon>Neobatrachia</taxon>
        <taxon>Hyloidea</taxon>
        <taxon>Leptodactylidae</taxon>
        <taxon>Leiuperinae</taxon>
        <taxon>Engystomops</taxon>
    </lineage>
</organism>
<gene>
    <name evidence="1" type="ORF">GDO81_030156</name>
</gene>
<proteinExistence type="predicted"/>
<sequence length="95" mass="10681">MGIHIFHLESWSAAIFLLLFCQGSGICTKVLLLQVLLFSVLYIHDITLPYITWAAGCYRSCTDVTTRSLHFSPWSQASRSLVTCGHIFLWVSSSL</sequence>
<dbReference type="EMBL" id="WNYA01088806">
    <property type="protein sequence ID" value="KAG8534841.1"/>
    <property type="molecule type" value="Genomic_DNA"/>
</dbReference>